<feature type="transmembrane region" description="Helical" evidence="2">
    <location>
        <begin position="230"/>
        <end position="251"/>
    </location>
</feature>
<protein>
    <submittedName>
        <fullName evidence="4">Uncharacterized protein</fullName>
    </submittedName>
</protein>
<accession>A0AAV9VKM6</accession>
<evidence type="ECO:0000313" key="4">
    <source>
        <dbReference type="EMBL" id="KAK6361753.1"/>
    </source>
</evidence>
<evidence type="ECO:0000256" key="2">
    <source>
        <dbReference type="SAM" id="Phobius"/>
    </source>
</evidence>
<keyword evidence="2" id="KW-0812">Transmembrane</keyword>
<evidence type="ECO:0000313" key="5">
    <source>
        <dbReference type="Proteomes" id="UP001373714"/>
    </source>
</evidence>
<feature type="signal peptide" evidence="3">
    <location>
        <begin position="1"/>
        <end position="30"/>
    </location>
</feature>
<keyword evidence="2" id="KW-1133">Transmembrane helix</keyword>
<proteinExistence type="predicted"/>
<feature type="compositionally biased region" description="Polar residues" evidence="1">
    <location>
        <begin position="195"/>
        <end position="210"/>
    </location>
</feature>
<keyword evidence="5" id="KW-1185">Reference proteome</keyword>
<gene>
    <name evidence="4" type="ORF">TWF730_005468</name>
</gene>
<dbReference type="Proteomes" id="UP001373714">
    <property type="component" value="Unassembled WGS sequence"/>
</dbReference>
<comment type="caution">
    <text evidence="4">The sequence shown here is derived from an EMBL/GenBank/DDBJ whole genome shotgun (WGS) entry which is preliminary data.</text>
</comment>
<reference evidence="4 5" key="1">
    <citation type="submission" date="2019-10" db="EMBL/GenBank/DDBJ databases">
        <authorList>
            <person name="Palmer J.M."/>
        </authorList>
    </citation>
    <scope>NUCLEOTIDE SEQUENCE [LARGE SCALE GENOMIC DNA]</scope>
    <source>
        <strain evidence="4 5">TWF730</strain>
    </source>
</reference>
<feature type="region of interest" description="Disordered" evidence="1">
    <location>
        <begin position="260"/>
        <end position="290"/>
    </location>
</feature>
<feature type="chain" id="PRO_5043474465" evidence="3">
    <location>
        <begin position="31"/>
        <end position="290"/>
    </location>
</feature>
<evidence type="ECO:0000256" key="3">
    <source>
        <dbReference type="SAM" id="SignalP"/>
    </source>
</evidence>
<keyword evidence="2" id="KW-0472">Membrane</keyword>
<feature type="region of interest" description="Disordered" evidence="1">
    <location>
        <begin position="192"/>
        <end position="219"/>
    </location>
</feature>
<dbReference type="EMBL" id="JAVHNS010000002">
    <property type="protein sequence ID" value="KAK6361753.1"/>
    <property type="molecule type" value="Genomic_DNA"/>
</dbReference>
<dbReference type="AlphaFoldDB" id="A0AAV9VKM6"/>
<keyword evidence="3" id="KW-0732">Signal</keyword>
<sequence>MATALIRSLSISSSFTFLLALTLTWTPTYAQNQIDNDIVIALFQTTRTVSALGTLAPSTLPADCFTIGRRTFTGIRTWFQGCDVSTRRSCCPSGYSENGYYSATECPAGYTPRPTSDTLRGTPVAFTISVDRTTDRAAYCCPTLNSGSGWQEYGFFMSDALMCDWISVDEQASSTLFNRAAASAVVVVSTIDPPASTTDSGSSTRNTETAAETGGSVVADTGSGGMSSGAIAGIAVGVGLPVLAVIGFLIYKFGGNKKDSKEEGGQNPGIEEGNQNPGVDEGSGVGGLMY</sequence>
<name>A0AAV9VKM6_9PEZI</name>
<evidence type="ECO:0000256" key="1">
    <source>
        <dbReference type="SAM" id="MobiDB-lite"/>
    </source>
</evidence>
<feature type="compositionally biased region" description="Gly residues" evidence="1">
    <location>
        <begin position="281"/>
        <end position="290"/>
    </location>
</feature>
<organism evidence="4 5">
    <name type="scientific">Orbilia blumenaviensis</name>
    <dbReference type="NCBI Taxonomy" id="1796055"/>
    <lineage>
        <taxon>Eukaryota</taxon>
        <taxon>Fungi</taxon>
        <taxon>Dikarya</taxon>
        <taxon>Ascomycota</taxon>
        <taxon>Pezizomycotina</taxon>
        <taxon>Orbiliomycetes</taxon>
        <taxon>Orbiliales</taxon>
        <taxon>Orbiliaceae</taxon>
        <taxon>Orbilia</taxon>
    </lineage>
</organism>